<keyword evidence="1" id="KW-0472">Membrane</keyword>
<dbReference type="RefSeq" id="WP_064556647.1">
    <property type="nucleotide sequence ID" value="NZ_LXER01000005.1"/>
</dbReference>
<evidence type="ECO:0000313" key="3">
    <source>
        <dbReference type="Proteomes" id="UP000078410"/>
    </source>
</evidence>
<keyword evidence="1" id="KW-0812">Transmembrane</keyword>
<dbReference type="OrthoDB" id="9958510at2"/>
<protein>
    <submittedName>
        <fullName evidence="2">Uncharacterized DUF1240 family protein</fullName>
    </submittedName>
</protein>
<dbReference type="EMBL" id="LXER01000005">
    <property type="protein sequence ID" value="OAT34390.1"/>
    <property type="molecule type" value="Genomic_DNA"/>
</dbReference>
<dbReference type="PATRIC" id="fig|1354251.4.peg.107"/>
<feature type="transmembrane region" description="Helical" evidence="1">
    <location>
        <begin position="12"/>
        <end position="31"/>
    </location>
</feature>
<accession>A0A1B7IWN8</accession>
<sequence>MDVVKIKGIASSVFIIAFTTSMIVFICNEAGTDTLSLIKGEGYIVFDWKQIPVLLFIPAMILFDLCALCMLIPICRKKTNQVMQKLLIPLTIYCVAVFIIGSIVSMIISVFVLGANYYKCDSTSIVSSGSHYAKSKEICRERAYSSSGEDETQKTE</sequence>
<keyword evidence="3" id="KW-1185">Reference proteome</keyword>
<dbReference type="AlphaFoldDB" id="A0A1B7IWN8"/>
<gene>
    <name evidence="2" type="ORF">M975_0103</name>
</gene>
<comment type="caution">
    <text evidence="2">The sequence shown here is derived from an EMBL/GenBank/DDBJ whole genome shotgun (WGS) entry which is preliminary data.</text>
</comment>
<evidence type="ECO:0000256" key="1">
    <source>
        <dbReference type="SAM" id="Phobius"/>
    </source>
</evidence>
<evidence type="ECO:0000313" key="2">
    <source>
        <dbReference type="EMBL" id="OAT34390.1"/>
    </source>
</evidence>
<feature type="transmembrane region" description="Helical" evidence="1">
    <location>
        <begin position="51"/>
        <end position="74"/>
    </location>
</feature>
<proteinExistence type="predicted"/>
<name>A0A1B7IWN8_9ENTR</name>
<dbReference type="Proteomes" id="UP000078410">
    <property type="component" value="Unassembled WGS sequence"/>
</dbReference>
<feature type="transmembrane region" description="Helical" evidence="1">
    <location>
        <begin position="86"/>
        <end position="118"/>
    </location>
</feature>
<keyword evidence="1" id="KW-1133">Transmembrane helix</keyword>
<organism evidence="2 3">
    <name type="scientific">Buttiauxella brennerae ATCC 51605</name>
    <dbReference type="NCBI Taxonomy" id="1354251"/>
    <lineage>
        <taxon>Bacteria</taxon>
        <taxon>Pseudomonadati</taxon>
        <taxon>Pseudomonadota</taxon>
        <taxon>Gammaproteobacteria</taxon>
        <taxon>Enterobacterales</taxon>
        <taxon>Enterobacteriaceae</taxon>
        <taxon>Buttiauxella</taxon>
    </lineage>
</organism>
<reference evidence="2 3" key="1">
    <citation type="submission" date="2016-04" db="EMBL/GenBank/DDBJ databases">
        <title>ATOL: Assembling a taxonomically balanced genome-scale reconstruction of the evolutionary history of the Enterobacteriaceae.</title>
        <authorList>
            <person name="Plunkett G.III."/>
            <person name="Neeno-Eckwall E.C."/>
            <person name="Glasner J.D."/>
            <person name="Perna N.T."/>
        </authorList>
    </citation>
    <scope>NUCLEOTIDE SEQUENCE [LARGE SCALE GENOMIC DNA]</scope>
    <source>
        <strain evidence="2 3">ATCC 51605</strain>
    </source>
</reference>